<comment type="caution">
    <text evidence="1">The sequence shown here is derived from an EMBL/GenBank/DDBJ whole genome shotgun (WGS) entry which is preliminary data.</text>
</comment>
<dbReference type="AlphaFoldDB" id="A0AAV4MSK0"/>
<gene>
    <name evidence="1" type="ORF">CEXT_196771</name>
</gene>
<keyword evidence="2" id="KW-1185">Reference proteome</keyword>
<protein>
    <submittedName>
        <fullName evidence="1">Uncharacterized protein</fullName>
    </submittedName>
</protein>
<proteinExistence type="predicted"/>
<evidence type="ECO:0000313" key="1">
    <source>
        <dbReference type="EMBL" id="GIX75436.1"/>
    </source>
</evidence>
<accession>A0AAV4MSK0</accession>
<dbReference type="Proteomes" id="UP001054945">
    <property type="component" value="Unassembled WGS sequence"/>
</dbReference>
<sequence length="109" mass="12633">MGSICSYRMQYVPFCIDFRASFASKLQSSKDKELQRCDRFLKRIIMETKVICNNIKRKRLPSKNDESGQNFENLRKSILPGNWNSSIISKVNCHQLGKLNDSLVQKGMK</sequence>
<organism evidence="1 2">
    <name type="scientific">Caerostris extrusa</name>
    <name type="common">Bark spider</name>
    <name type="synonym">Caerostris bankana</name>
    <dbReference type="NCBI Taxonomy" id="172846"/>
    <lineage>
        <taxon>Eukaryota</taxon>
        <taxon>Metazoa</taxon>
        <taxon>Ecdysozoa</taxon>
        <taxon>Arthropoda</taxon>
        <taxon>Chelicerata</taxon>
        <taxon>Arachnida</taxon>
        <taxon>Araneae</taxon>
        <taxon>Araneomorphae</taxon>
        <taxon>Entelegynae</taxon>
        <taxon>Araneoidea</taxon>
        <taxon>Araneidae</taxon>
        <taxon>Caerostris</taxon>
    </lineage>
</organism>
<evidence type="ECO:0000313" key="2">
    <source>
        <dbReference type="Proteomes" id="UP001054945"/>
    </source>
</evidence>
<reference evidence="1 2" key="1">
    <citation type="submission" date="2021-06" db="EMBL/GenBank/DDBJ databases">
        <title>Caerostris extrusa draft genome.</title>
        <authorList>
            <person name="Kono N."/>
            <person name="Arakawa K."/>
        </authorList>
    </citation>
    <scope>NUCLEOTIDE SEQUENCE [LARGE SCALE GENOMIC DNA]</scope>
</reference>
<name>A0AAV4MSK0_CAEEX</name>
<dbReference type="EMBL" id="BPLR01020168">
    <property type="protein sequence ID" value="GIX75436.1"/>
    <property type="molecule type" value="Genomic_DNA"/>
</dbReference>